<evidence type="ECO:0000256" key="1">
    <source>
        <dbReference type="SAM" id="MobiDB-lite"/>
    </source>
</evidence>
<evidence type="ECO:0000313" key="3">
    <source>
        <dbReference type="EMBL" id="CAL1598570.1"/>
    </source>
</evidence>
<dbReference type="Proteomes" id="UP001497482">
    <property type="component" value="Chromosome 22"/>
</dbReference>
<evidence type="ECO:0008006" key="5">
    <source>
        <dbReference type="Google" id="ProtNLM"/>
    </source>
</evidence>
<feature type="region of interest" description="Disordered" evidence="1">
    <location>
        <begin position="67"/>
        <end position="106"/>
    </location>
</feature>
<feature type="chain" id="PRO_5043864399" description="Secreted protein" evidence="2">
    <location>
        <begin position="23"/>
        <end position="106"/>
    </location>
</feature>
<evidence type="ECO:0000256" key="2">
    <source>
        <dbReference type="SAM" id="SignalP"/>
    </source>
</evidence>
<reference evidence="3 4" key="1">
    <citation type="submission" date="2024-04" db="EMBL/GenBank/DDBJ databases">
        <authorList>
            <person name="Waldvogel A.-M."/>
            <person name="Schoenle A."/>
        </authorList>
    </citation>
    <scope>NUCLEOTIDE SEQUENCE [LARGE SCALE GENOMIC DNA]</scope>
</reference>
<dbReference type="EMBL" id="OZ035844">
    <property type="protein sequence ID" value="CAL1598570.1"/>
    <property type="molecule type" value="Genomic_DNA"/>
</dbReference>
<keyword evidence="4" id="KW-1185">Reference proteome</keyword>
<proteinExistence type="predicted"/>
<gene>
    <name evidence="3" type="ORF">KC01_LOCUS26937</name>
</gene>
<keyword evidence="2" id="KW-0732">Signal</keyword>
<name>A0AAV2LBL3_KNICA</name>
<accession>A0AAV2LBL3</accession>
<feature type="signal peptide" evidence="2">
    <location>
        <begin position="1"/>
        <end position="22"/>
    </location>
</feature>
<evidence type="ECO:0000313" key="4">
    <source>
        <dbReference type="Proteomes" id="UP001497482"/>
    </source>
</evidence>
<organism evidence="3 4">
    <name type="scientific">Knipowitschia caucasica</name>
    <name type="common">Caucasian dwarf goby</name>
    <name type="synonym">Pomatoschistus caucasicus</name>
    <dbReference type="NCBI Taxonomy" id="637954"/>
    <lineage>
        <taxon>Eukaryota</taxon>
        <taxon>Metazoa</taxon>
        <taxon>Chordata</taxon>
        <taxon>Craniata</taxon>
        <taxon>Vertebrata</taxon>
        <taxon>Euteleostomi</taxon>
        <taxon>Actinopterygii</taxon>
        <taxon>Neopterygii</taxon>
        <taxon>Teleostei</taxon>
        <taxon>Neoteleostei</taxon>
        <taxon>Acanthomorphata</taxon>
        <taxon>Gobiaria</taxon>
        <taxon>Gobiiformes</taxon>
        <taxon>Gobioidei</taxon>
        <taxon>Gobiidae</taxon>
        <taxon>Gobiinae</taxon>
        <taxon>Knipowitschia</taxon>
    </lineage>
</organism>
<sequence length="106" mass="11998">MKTFVLRSGSWFWWLFSSRSLAQPSPPRQLPGHMLSGRLQVPAPLLSTHCHLAPARCSQVGLLHGPTHLSVSRRRRPPRCDLRDRGRHRDQASEETRGLIRAGNTT</sequence>
<dbReference type="AlphaFoldDB" id="A0AAV2LBL3"/>
<protein>
    <recommendedName>
        <fullName evidence="5">Secreted protein</fullName>
    </recommendedName>
</protein>
<feature type="compositionally biased region" description="Basic and acidic residues" evidence="1">
    <location>
        <begin position="78"/>
        <end position="98"/>
    </location>
</feature>